<dbReference type="Proteomes" id="UP000019804">
    <property type="component" value="Unassembled WGS sequence"/>
</dbReference>
<protein>
    <submittedName>
        <fullName evidence="1">Uncharacterized protein</fullName>
    </submittedName>
</protein>
<dbReference type="GO" id="GO:0019346">
    <property type="term" value="P:transsulfuration"/>
    <property type="evidence" value="ECO:0007669"/>
    <property type="project" value="TreeGrafter"/>
</dbReference>
<name>A0A017SKZ0_ASPRC</name>
<dbReference type="InterPro" id="IPR051750">
    <property type="entry name" value="Trans-sulfuration_enzymes"/>
</dbReference>
<dbReference type="HOGENOM" id="CLU_1906321_0_0_1"/>
<dbReference type="GO" id="GO:0003962">
    <property type="term" value="F:cystathionine gamma-synthase activity"/>
    <property type="evidence" value="ECO:0007669"/>
    <property type="project" value="TreeGrafter"/>
</dbReference>
<keyword evidence="2" id="KW-1185">Reference proteome</keyword>
<evidence type="ECO:0000313" key="1">
    <source>
        <dbReference type="EMBL" id="EYE97628.1"/>
    </source>
</evidence>
<dbReference type="EMBL" id="KK088415">
    <property type="protein sequence ID" value="EYE97628.1"/>
    <property type="molecule type" value="Genomic_DNA"/>
</dbReference>
<organism evidence="1 2">
    <name type="scientific">Aspergillus ruber (strain CBS 135680)</name>
    <dbReference type="NCBI Taxonomy" id="1388766"/>
    <lineage>
        <taxon>Eukaryota</taxon>
        <taxon>Fungi</taxon>
        <taxon>Dikarya</taxon>
        <taxon>Ascomycota</taxon>
        <taxon>Pezizomycotina</taxon>
        <taxon>Eurotiomycetes</taxon>
        <taxon>Eurotiomycetidae</taxon>
        <taxon>Eurotiales</taxon>
        <taxon>Aspergillaceae</taxon>
        <taxon>Aspergillus</taxon>
        <taxon>Aspergillus subgen. Aspergillus</taxon>
    </lineage>
</organism>
<dbReference type="InterPro" id="IPR015421">
    <property type="entry name" value="PyrdxlP-dep_Trfase_major"/>
</dbReference>
<dbReference type="InterPro" id="IPR015424">
    <property type="entry name" value="PyrdxlP-dep_Trfase"/>
</dbReference>
<dbReference type="GeneID" id="63693869"/>
<dbReference type="AlphaFoldDB" id="A0A017SKZ0"/>
<evidence type="ECO:0000313" key="2">
    <source>
        <dbReference type="Proteomes" id="UP000019804"/>
    </source>
</evidence>
<dbReference type="Gene3D" id="3.40.640.10">
    <property type="entry name" value="Type I PLP-dependent aspartate aminotransferase-like (Major domain)"/>
    <property type="match status" value="1"/>
</dbReference>
<gene>
    <name evidence="1" type="ORF">EURHEDRAFT_375456</name>
</gene>
<dbReference type="STRING" id="1388766.A0A017SKZ0"/>
<proteinExistence type="predicted"/>
<dbReference type="RefSeq" id="XP_040641316.1">
    <property type="nucleotide sequence ID" value="XM_040778745.1"/>
</dbReference>
<sequence length="133" mass="15104">MTGQSAFYVFLGNTHLSSQDLYYIHELADKYNFIVACGGSVCKFVNTEIFPWADIRMTSLIRMFSGPCNAATGSIVINPQYRHYNAIHTSIKAIYEDIFFHLNASELNCSCLDVVKRIYLSNKKQSPTHQLPK</sequence>
<reference evidence="2" key="1">
    <citation type="journal article" date="2014" name="Nat. Commun.">
        <title>Genomic adaptations of the halophilic Dead Sea filamentous fungus Eurotium rubrum.</title>
        <authorList>
            <person name="Kis-Papo T."/>
            <person name="Weig A.R."/>
            <person name="Riley R."/>
            <person name="Persoh D."/>
            <person name="Salamov A."/>
            <person name="Sun H."/>
            <person name="Lipzen A."/>
            <person name="Wasser S.P."/>
            <person name="Rambold G."/>
            <person name="Grigoriev I.V."/>
            <person name="Nevo E."/>
        </authorList>
    </citation>
    <scope>NUCLEOTIDE SEQUENCE [LARGE SCALE GENOMIC DNA]</scope>
    <source>
        <strain evidence="2">CBS 135680</strain>
    </source>
</reference>
<dbReference type="SUPFAM" id="SSF53383">
    <property type="entry name" value="PLP-dependent transferases"/>
    <property type="match status" value="1"/>
</dbReference>
<accession>A0A017SKZ0</accession>
<dbReference type="OrthoDB" id="10047078at2759"/>
<dbReference type="PANTHER" id="PTHR42699">
    <property type="match status" value="1"/>
</dbReference>
<dbReference type="PANTHER" id="PTHR42699:SF1">
    <property type="entry name" value="CYSTATHIONINE GAMMA-SYNTHASE-RELATED"/>
    <property type="match status" value="1"/>
</dbReference>